<dbReference type="GeneID" id="43638614"/>
<dbReference type="EMBL" id="ML743572">
    <property type="protein sequence ID" value="KAE8138254.1"/>
    <property type="molecule type" value="Genomic_DNA"/>
</dbReference>
<evidence type="ECO:0000256" key="1">
    <source>
        <dbReference type="SAM" id="MobiDB-lite"/>
    </source>
</evidence>
<reference evidence="2 3" key="1">
    <citation type="submission" date="2019-04" db="EMBL/GenBank/DDBJ databases">
        <title>Friends and foes A comparative genomics study of 23 Aspergillus species from section Flavi.</title>
        <authorList>
            <consortium name="DOE Joint Genome Institute"/>
            <person name="Kjaerbolling I."/>
            <person name="Vesth T."/>
            <person name="Frisvad J.C."/>
            <person name="Nybo J.L."/>
            <person name="Theobald S."/>
            <person name="Kildgaard S."/>
            <person name="Isbrandt T."/>
            <person name="Kuo A."/>
            <person name="Sato A."/>
            <person name="Lyhne E.K."/>
            <person name="Kogle M.E."/>
            <person name="Wiebenga A."/>
            <person name="Kun R.S."/>
            <person name="Lubbers R.J."/>
            <person name="Makela M.R."/>
            <person name="Barry K."/>
            <person name="Chovatia M."/>
            <person name="Clum A."/>
            <person name="Daum C."/>
            <person name="Haridas S."/>
            <person name="He G."/>
            <person name="LaButti K."/>
            <person name="Lipzen A."/>
            <person name="Mondo S."/>
            <person name="Riley R."/>
            <person name="Salamov A."/>
            <person name="Simmons B.A."/>
            <person name="Magnuson J.K."/>
            <person name="Henrissat B."/>
            <person name="Mortensen U.H."/>
            <person name="Larsen T.O."/>
            <person name="Devries R.P."/>
            <person name="Grigoriev I.V."/>
            <person name="Machida M."/>
            <person name="Baker S.E."/>
            <person name="Andersen M.R."/>
        </authorList>
    </citation>
    <scope>NUCLEOTIDE SEQUENCE [LARGE SCALE GENOMIC DNA]</scope>
    <source>
        <strain evidence="2 3">CBS 117625</strain>
    </source>
</reference>
<protein>
    <submittedName>
        <fullName evidence="2">Uncharacterized protein</fullName>
    </submittedName>
</protein>
<feature type="compositionally biased region" description="Polar residues" evidence="1">
    <location>
        <begin position="23"/>
        <end position="40"/>
    </location>
</feature>
<gene>
    <name evidence="2" type="ORF">BDV38DRAFT_244957</name>
</gene>
<name>A0A5N6SYS3_ASPPS</name>
<evidence type="ECO:0000313" key="2">
    <source>
        <dbReference type="EMBL" id="KAE8138254.1"/>
    </source>
</evidence>
<organism evidence="2 3">
    <name type="scientific">Aspergillus pseudotamarii</name>
    <dbReference type="NCBI Taxonomy" id="132259"/>
    <lineage>
        <taxon>Eukaryota</taxon>
        <taxon>Fungi</taxon>
        <taxon>Dikarya</taxon>
        <taxon>Ascomycota</taxon>
        <taxon>Pezizomycotina</taxon>
        <taxon>Eurotiomycetes</taxon>
        <taxon>Eurotiomycetidae</taxon>
        <taxon>Eurotiales</taxon>
        <taxon>Aspergillaceae</taxon>
        <taxon>Aspergillus</taxon>
        <taxon>Aspergillus subgen. Circumdati</taxon>
    </lineage>
</organism>
<dbReference type="RefSeq" id="XP_031914317.1">
    <property type="nucleotide sequence ID" value="XM_032054404.1"/>
</dbReference>
<proteinExistence type="predicted"/>
<dbReference type="Proteomes" id="UP000325672">
    <property type="component" value="Unassembled WGS sequence"/>
</dbReference>
<accession>A0A5N6SYS3</accession>
<evidence type="ECO:0000313" key="3">
    <source>
        <dbReference type="Proteomes" id="UP000325672"/>
    </source>
</evidence>
<keyword evidence="3" id="KW-1185">Reference proteome</keyword>
<dbReference type="AlphaFoldDB" id="A0A5N6SYS3"/>
<feature type="region of interest" description="Disordered" evidence="1">
    <location>
        <begin position="23"/>
        <end position="57"/>
    </location>
</feature>
<sequence length="57" mass="6305">MTIFIYFFGVVSLSGIYFYTSTPESRSSSNGLHTNNSTPKHTLFVETEAEPGAPPYL</sequence>